<name>A0ABV9DP09_9BACI</name>
<accession>A0ABV9DP09</accession>
<evidence type="ECO:0000259" key="1">
    <source>
        <dbReference type="Pfam" id="PF03205"/>
    </source>
</evidence>
<reference evidence="3" key="1">
    <citation type="journal article" date="2019" name="Int. J. Syst. Evol. Microbiol.">
        <title>The Global Catalogue of Microorganisms (GCM) 10K type strain sequencing project: providing services to taxonomists for standard genome sequencing and annotation.</title>
        <authorList>
            <consortium name="The Broad Institute Genomics Platform"/>
            <consortium name="The Broad Institute Genome Sequencing Center for Infectious Disease"/>
            <person name="Wu L."/>
            <person name="Ma J."/>
        </authorList>
    </citation>
    <scope>NUCLEOTIDE SEQUENCE [LARGE SCALE GENOMIC DNA]</scope>
    <source>
        <strain evidence="3">CGMCC 4.7426</strain>
    </source>
</reference>
<dbReference type="InterPro" id="IPR004435">
    <property type="entry name" value="MobB_dom"/>
</dbReference>
<evidence type="ECO:0000313" key="3">
    <source>
        <dbReference type="Proteomes" id="UP001595989"/>
    </source>
</evidence>
<keyword evidence="3" id="KW-1185">Reference proteome</keyword>
<dbReference type="RefSeq" id="WP_390297123.1">
    <property type="nucleotide sequence ID" value="NZ_JBHSFU010000007.1"/>
</dbReference>
<dbReference type="Proteomes" id="UP001595989">
    <property type="component" value="Unassembled WGS sequence"/>
</dbReference>
<dbReference type="PANTHER" id="PTHR40072">
    <property type="entry name" value="MOLYBDOPTERIN-GUANINE DINUCLEOTIDE BIOSYNTHESIS ADAPTER PROTEIN-RELATED"/>
    <property type="match status" value="1"/>
</dbReference>
<dbReference type="EMBL" id="JBHSFU010000007">
    <property type="protein sequence ID" value="MFC4559288.1"/>
    <property type="molecule type" value="Genomic_DNA"/>
</dbReference>
<sequence length="169" mass="19109">MNICQVVGYKNSGKTTLMTQLIKFFSDDGVQVASLKHHGHGGEPSVVDNTDSHQHMQAGSLISGVQGEQISQFTFNTDMNLDRLIELYRYFQVELLLVEGYKKADYPKVVIVRTQRDLSLLDELSTIIAVVTWEPELRENVTEFPVFDMDEINADIARLADCIRRCLNG</sequence>
<comment type="caution">
    <text evidence="2">The sequence shown here is derived from an EMBL/GenBank/DDBJ whole genome shotgun (WGS) entry which is preliminary data.</text>
</comment>
<dbReference type="PANTHER" id="PTHR40072:SF1">
    <property type="entry name" value="MOLYBDOPTERIN-GUANINE DINUCLEOTIDE BIOSYNTHESIS ADAPTER PROTEIN"/>
    <property type="match status" value="1"/>
</dbReference>
<dbReference type="InterPro" id="IPR052539">
    <property type="entry name" value="MGD_biosynthesis_adapter"/>
</dbReference>
<dbReference type="CDD" id="cd03116">
    <property type="entry name" value="MobB"/>
    <property type="match status" value="1"/>
</dbReference>
<dbReference type="Gene3D" id="3.40.50.300">
    <property type="entry name" value="P-loop containing nucleotide triphosphate hydrolases"/>
    <property type="match status" value="1"/>
</dbReference>
<proteinExistence type="predicted"/>
<gene>
    <name evidence="2" type="primary">mobB</name>
    <name evidence="2" type="ORF">ACFO3D_13900</name>
</gene>
<dbReference type="NCBIfam" id="TIGR00176">
    <property type="entry name" value="mobB"/>
    <property type="match status" value="1"/>
</dbReference>
<feature type="domain" description="Molybdopterin-guanine dinucleotide biosynthesis protein B (MobB)" evidence="1">
    <location>
        <begin position="3"/>
        <end position="133"/>
    </location>
</feature>
<dbReference type="InterPro" id="IPR027417">
    <property type="entry name" value="P-loop_NTPase"/>
</dbReference>
<evidence type="ECO:0000313" key="2">
    <source>
        <dbReference type="EMBL" id="MFC4559288.1"/>
    </source>
</evidence>
<protein>
    <submittedName>
        <fullName evidence="2">Molybdopterin-guanine dinucleotide biosynthesis protein B</fullName>
    </submittedName>
</protein>
<dbReference type="Pfam" id="PF03205">
    <property type="entry name" value="MobB"/>
    <property type="match status" value="1"/>
</dbReference>
<dbReference type="SUPFAM" id="SSF52540">
    <property type="entry name" value="P-loop containing nucleoside triphosphate hydrolases"/>
    <property type="match status" value="1"/>
</dbReference>
<organism evidence="2 3">
    <name type="scientific">Virgibacillus kekensis</name>
    <dbReference type="NCBI Taxonomy" id="202261"/>
    <lineage>
        <taxon>Bacteria</taxon>
        <taxon>Bacillati</taxon>
        <taxon>Bacillota</taxon>
        <taxon>Bacilli</taxon>
        <taxon>Bacillales</taxon>
        <taxon>Bacillaceae</taxon>
        <taxon>Virgibacillus</taxon>
    </lineage>
</organism>